<keyword evidence="8" id="KW-1185">Reference proteome</keyword>
<accession>A0A5C5VJW9</accession>
<feature type="signal peptide" evidence="5">
    <location>
        <begin position="1"/>
        <end position="24"/>
    </location>
</feature>
<dbReference type="InterPro" id="IPR013740">
    <property type="entry name" value="Redoxin"/>
</dbReference>
<proteinExistence type="predicted"/>
<dbReference type="Pfam" id="PF08534">
    <property type="entry name" value="Redoxin"/>
    <property type="match status" value="1"/>
</dbReference>
<keyword evidence="3" id="KW-1015">Disulfide bond</keyword>
<feature type="domain" description="Thioredoxin" evidence="6">
    <location>
        <begin position="209"/>
        <end position="371"/>
    </location>
</feature>
<keyword evidence="4" id="KW-0676">Redox-active center</keyword>
<evidence type="ECO:0000313" key="7">
    <source>
        <dbReference type="EMBL" id="TWT38904.1"/>
    </source>
</evidence>
<evidence type="ECO:0000256" key="3">
    <source>
        <dbReference type="ARBA" id="ARBA00023157"/>
    </source>
</evidence>
<dbReference type="GO" id="GO:0016491">
    <property type="term" value="F:oxidoreductase activity"/>
    <property type="evidence" value="ECO:0007669"/>
    <property type="project" value="InterPro"/>
</dbReference>
<dbReference type="InterPro" id="IPR013766">
    <property type="entry name" value="Thioredoxin_domain"/>
</dbReference>
<dbReference type="InterPro" id="IPR036249">
    <property type="entry name" value="Thioredoxin-like_sf"/>
</dbReference>
<keyword evidence="2" id="KW-0201">Cytochrome c-type biogenesis</keyword>
<dbReference type="CDD" id="cd02966">
    <property type="entry name" value="TlpA_like_family"/>
    <property type="match status" value="1"/>
</dbReference>
<evidence type="ECO:0000256" key="4">
    <source>
        <dbReference type="ARBA" id="ARBA00023284"/>
    </source>
</evidence>
<sequence precursor="true">MRMTKTLMTAILLTSAIIAPALLRAEETPSETAPAESVTLETLQASPDDADAIKAFGEKQLEAAKALSEKEPEAAVEMLSKLQAGLAEVKPTERPAVVALMIVRNQVGMTERNLANSLWSLEDMKAKIAESPTDPAWVNRYTMKLYADNAVLVRSDWQKAKEPVDAGVAYLEKLAEESEDEAYQTAVKRAASQLGRLQRSIESQKKLAALIGKPAMPLSADTCVNAESLTDADVKGKVVVLDFFAIWCGPCIASFPHVRHWNADLADKGVQVIGVTSYYGYDWNEETEKPARGEDVSHEAEVAMLGKFAKSHELTYPLIVNESKDIFKYYGVSGIPQVVVIDQTGIVQLVKVGSGEANAKAIEAKVKELLGEG</sequence>
<evidence type="ECO:0000259" key="6">
    <source>
        <dbReference type="PROSITE" id="PS51352"/>
    </source>
</evidence>
<evidence type="ECO:0000256" key="2">
    <source>
        <dbReference type="ARBA" id="ARBA00022748"/>
    </source>
</evidence>
<organism evidence="7 8">
    <name type="scientific">Blastopirellula retiformator</name>
    <dbReference type="NCBI Taxonomy" id="2527970"/>
    <lineage>
        <taxon>Bacteria</taxon>
        <taxon>Pseudomonadati</taxon>
        <taxon>Planctomycetota</taxon>
        <taxon>Planctomycetia</taxon>
        <taxon>Pirellulales</taxon>
        <taxon>Pirellulaceae</taxon>
        <taxon>Blastopirellula</taxon>
    </lineage>
</organism>
<comment type="caution">
    <text evidence="7">The sequence shown here is derived from an EMBL/GenBank/DDBJ whole genome shotgun (WGS) entry which is preliminary data.</text>
</comment>
<name>A0A5C5VJW9_9BACT</name>
<evidence type="ECO:0000313" key="8">
    <source>
        <dbReference type="Proteomes" id="UP000318878"/>
    </source>
</evidence>
<dbReference type="GO" id="GO:0017004">
    <property type="term" value="P:cytochrome complex assembly"/>
    <property type="evidence" value="ECO:0007669"/>
    <property type="project" value="UniProtKB-KW"/>
</dbReference>
<dbReference type="Proteomes" id="UP000318878">
    <property type="component" value="Unassembled WGS sequence"/>
</dbReference>
<gene>
    <name evidence="7" type="primary">resA_1</name>
    <name evidence="7" type="ORF">Enr8_05980</name>
</gene>
<dbReference type="InterPro" id="IPR050553">
    <property type="entry name" value="Thioredoxin_ResA/DsbE_sf"/>
</dbReference>
<dbReference type="SUPFAM" id="SSF52833">
    <property type="entry name" value="Thioredoxin-like"/>
    <property type="match status" value="1"/>
</dbReference>
<dbReference type="AlphaFoldDB" id="A0A5C5VJW9"/>
<keyword evidence="5" id="KW-0732">Signal</keyword>
<dbReference type="PANTHER" id="PTHR42852">
    <property type="entry name" value="THIOL:DISULFIDE INTERCHANGE PROTEIN DSBE"/>
    <property type="match status" value="1"/>
</dbReference>
<evidence type="ECO:0000256" key="5">
    <source>
        <dbReference type="SAM" id="SignalP"/>
    </source>
</evidence>
<dbReference type="Gene3D" id="3.40.30.10">
    <property type="entry name" value="Glutaredoxin"/>
    <property type="match status" value="1"/>
</dbReference>
<evidence type="ECO:0000256" key="1">
    <source>
        <dbReference type="ARBA" id="ARBA00004196"/>
    </source>
</evidence>
<dbReference type="GO" id="GO:0030313">
    <property type="term" value="C:cell envelope"/>
    <property type="evidence" value="ECO:0007669"/>
    <property type="project" value="UniProtKB-SubCell"/>
</dbReference>
<comment type="subcellular location">
    <subcellularLocation>
        <location evidence="1">Cell envelope</location>
    </subcellularLocation>
</comment>
<dbReference type="PROSITE" id="PS51352">
    <property type="entry name" value="THIOREDOXIN_2"/>
    <property type="match status" value="1"/>
</dbReference>
<reference evidence="7 8" key="1">
    <citation type="submission" date="2019-02" db="EMBL/GenBank/DDBJ databases">
        <title>Deep-cultivation of Planctomycetes and their phenomic and genomic characterization uncovers novel biology.</title>
        <authorList>
            <person name="Wiegand S."/>
            <person name="Jogler M."/>
            <person name="Boedeker C."/>
            <person name="Pinto D."/>
            <person name="Vollmers J."/>
            <person name="Rivas-Marin E."/>
            <person name="Kohn T."/>
            <person name="Peeters S.H."/>
            <person name="Heuer A."/>
            <person name="Rast P."/>
            <person name="Oberbeckmann S."/>
            <person name="Bunk B."/>
            <person name="Jeske O."/>
            <person name="Meyerdierks A."/>
            <person name="Storesund J.E."/>
            <person name="Kallscheuer N."/>
            <person name="Luecker S."/>
            <person name="Lage O.M."/>
            <person name="Pohl T."/>
            <person name="Merkel B.J."/>
            <person name="Hornburger P."/>
            <person name="Mueller R.-W."/>
            <person name="Bruemmer F."/>
            <person name="Labrenz M."/>
            <person name="Spormann A.M."/>
            <person name="Op Den Camp H."/>
            <person name="Overmann J."/>
            <person name="Amann R."/>
            <person name="Jetten M.S.M."/>
            <person name="Mascher T."/>
            <person name="Medema M.H."/>
            <person name="Devos D.P."/>
            <person name="Kaster A.-K."/>
            <person name="Ovreas L."/>
            <person name="Rohde M."/>
            <person name="Galperin M.Y."/>
            <person name="Jogler C."/>
        </authorList>
    </citation>
    <scope>NUCLEOTIDE SEQUENCE [LARGE SCALE GENOMIC DNA]</scope>
    <source>
        <strain evidence="7 8">Enr8</strain>
    </source>
</reference>
<dbReference type="PANTHER" id="PTHR42852:SF6">
    <property type="entry name" value="THIOL:DISULFIDE INTERCHANGE PROTEIN DSBE"/>
    <property type="match status" value="1"/>
</dbReference>
<protein>
    <submittedName>
        <fullName evidence="7">Thiol-disulfide oxidoreductase ResA</fullName>
    </submittedName>
</protein>
<dbReference type="EMBL" id="SJPF01000001">
    <property type="protein sequence ID" value="TWT38904.1"/>
    <property type="molecule type" value="Genomic_DNA"/>
</dbReference>
<feature type="chain" id="PRO_5023150533" evidence="5">
    <location>
        <begin position="25"/>
        <end position="373"/>
    </location>
</feature>